<organism evidence="1 2">
    <name type="scientific">Henosepilachna vigintioctopunctata</name>
    <dbReference type="NCBI Taxonomy" id="420089"/>
    <lineage>
        <taxon>Eukaryota</taxon>
        <taxon>Metazoa</taxon>
        <taxon>Ecdysozoa</taxon>
        <taxon>Arthropoda</taxon>
        <taxon>Hexapoda</taxon>
        <taxon>Insecta</taxon>
        <taxon>Pterygota</taxon>
        <taxon>Neoptera</taxon>
        <taxon>Endopterygota</taxon>
        <taxon>Coleoptera</taxon>
        <taxon>Polyphaga</taxon>
        <taxon>Cucujiformia</taxon>
        <taxon>Coccinelloidea</taxon>
        <taxon>Coccinellidae</taxon>
        <taxon>Epilachninae</taxon>
        <taxon>Epilachnini</taxon>
        <taxon>Henosepilachna</taxon>
    </lineage>
</organism>
<name>A0AAW1V5F8_9CUCU</name>
<gene>
    <name evidence="1" type="ORF">WA026_022355</name>
</gene>
<evidence type="ECO:0000313" key="2">
    <source>
        <dbReference type="Proteomes" id="UP001431783"/>
    </source>
</evidence>
<accession>A0AAW1V5F8</accession>
<reference evidence="1 2" key="1">
    <citation type="submission" date="2023-03" db="EMBL/GenBank/DDBJ databases">
        <title>Genome insight into feeding habits of ladybird beetles.</title>
        <authorList>
            <person name="Li H.-S."/>
            <person name="Huang Y.-H."/>
            <person name="Pang H."/>
        </authorList>
    </citation>
    <scope>NUCLEOTIDE SEQUENCE [LARGE SCALE GENOMIC DNA]</scope>
    <source>
        <strain evidence="1">SYSU_2023b</strain>
        <tissue evidence="1">Whole body</tissue>
    </source>
</reference>
<dbReference type="AlphaFoldDB" id="A0AAW1V5F8"/>
<evidence type="ECO:0000313" key="1">
    <source>
        <dbReference type="EMBL" id="KAK9887420.1"/>
    </source>
</evidence>
<sequence length="112" mass="12873">MSLPQLNRYILSNILTKLILGCLCEYQPTTGDSTIDLITVADLYESLCKFFLAEREKLKFFVKKGDGSCVAEQYTTDIGKRQQERKDLTKCSMKKLERLRVKHSGLTRFSLT</sequence>
<keyword evidence="2" id="KW-1185">Reference proteome</keyword>
<proteinExistence type="predicted"/>
<dbReference type="Proteomes" id="UP001431783">
    <property type="component" value="Unassembled WGS sequence"/>
</dbReference>
<protein>
    <submittedName>
        <fullName evidence="1">Uncharacterized protein</fullName>
    </submittedName>
</protein>
<comment type="caution">
    <text evidence="1">The sequence shown here is derived from an EMBL/GenBank/DDBJ whole genome shotgun (WGS) entry which is preliminary data.</text>
</comment>
<dbReference type="EMBL" id="JARQZJ010000109">
    <property type="protein sequence ID" value="KAK9887420.1"/>
    <property type="molecule type" value="Genomic_DNA"/>
</dbReference>